<proteinExistence type="predicted"/>
<dbReference type="Pfam" id="PF13860">
    <property type="entry name" value="FlgD_ig"/>
    <property type="match status" value="1"/>
</dbReference>
<feature type="signal peptide" evidence="1">
    <location>
        <begin position="1"/>
        <end position="23"/>
    </location>
</feature>
<dbReference type="AlphaFoldDB" id="A0A660SDF1"/>
<dbReference type="SUPFAM" id="SSF69304">
    <property type="entry name" value="Tricorn protease N-terminal domain"/>
    <property type="match status" value="1"/>
</dbReference>
<dbReference type="InterPro" id="IPR011047">
    <property type="entry name" value="Quinoprotein_ADH-like_sf"/>
</dbReference>
<organism evidence="3 4">
    <name type="scientific">candidate division WOR-3 bacterium</name>
    <dbReference type="NCBI Taxonomy" id="2052148"/>
    <lineage>
        <taxon>Bacteria</taxon>
        <taxon>Bacteria division WOR-3</taxon>
    </lineage>
</organism>
<dbReference type="NCBIfam" id="TIGR04183">
    <property type="entry name" value="Por_Secre_tail"/>
    <property type="match status" value="1"/>
</dbReference>
<dbReference type="PANTHER" id="PTHR42754:SF1">
    <property type="entry name" value="LIPOPROTEIN"/>
    <property type="match status" value="1"/>
</dbReference>
<dbReference type="InterPro" id="IPR026444">
    <property type="entry name" value="Secre_tail"/>
</dbReference>
<sequence length="483" mass="52643">MRAIRATCLIWAILIVDSLFAQAPDTLWTKTYGGEGYDDGFAVRQTSDSGFIVVGSAVPAGATYADVYLIKTDAHGSPIWIKTYGDLYTAEAGRDVEETLDGGYIVVGNKSGDFYILKTDSNGDTLWTKIYDAGGNCDYATSVDQTSDGGYIVVGRIWNFFQPGDIWLLRLDTNGDSLWSRAFRGPRDEGGESVKQTSDGGYVIGGFTSSTPGEDYDILVIKTDDSGAMQWLRRYGGSETDLGYSILQTSDKGYVICGFTCSSGEGDEDYYLVKTDSEGNIQWAKTYGGHLNDYALSVDQTSDGGYILTGSTESFGAGEYDLYVVRTTASGETVWTQTYGGPIDDLGRSGLQTNDDGYIFVGITYSLGSGEGDVYLIRTKPEGVRAEEFSYRISSTIQIAPNPFCDNVWISYALKMRTEVNITLYNLLGQEVKILVDGEENPGVHTIIWDGRDAAGQELPDGIYILELSVGAQSRVLKKVIKF</sequence>
<feature type="domain" description="FlgD/Vpr Ig-like" evidence="2">
    <location>
        <begin position="418"/>
        <end position="469"/>
    </location>
</feature>
<gene>
    <name evidence="3" type="ORF">DRP53_10215</name>
</gene>
<evidence type="ECO:0000256" key="1">
    <source>
        <dbReference type="SAM" id="SignalP"/>
    </source>
</evidence>
<keyword evidence="1" id="KW-0732">Signal</keyword>
<comment type="caution">
    <text evidence="3">The sequence shown here is derived from an EMBL/GenBank/DDBJ whole genome shotgun (WGS) entry which is preliminary data.</text>
</comment>
<dbReference type="Gene3D" id="2.60.40.4070">
    <property type="match status" value="1"/>
</dbReference>
<name>A0A660SDF1_UNCW3</name>
<dbReference type="InterPro" id="IPR025965">
    <property type="entry name" value="FlgD/Vpr_Ig-like"/>
</dbReference>
<accession>A0A660SDF1</accession>
<protein>
    <recommendedName>
        <fullName evidence="2">FlgD/Vpr Ig-like domain-containing protein</fullName>
    </recommendedName>
</protein>
<dbReference type="SUPFAM" id="SSF50998">
    <property type="entry name" value="Quinoprotein alcohol dehydrogenase-like"/>
    <property type="match status" value="1"/>
</dbReference>
<dbReference type="Proteomes" id="UP000268469">
    <property type="component" value="Unassembled WGS sequence"/>
</dbReference>
<feature type="chain" id="PRO_5024830524" description="FlgD/Vpr Ig-like domain-containing protein" evidence="1">
    <location>
        <begin position="24"/>
        <end position="483"/>
    </location>
</feature>
<evidence type="ECO:0000259" key="2">
    <source>
        <dbReference type="Pfam" id="PF13860"/>
    </source>
</evidence>
<dbReference type="PANTHER" id="PTHR42754">
    <property type="entry name" value="ENDOGLUCANASE"/>
    <property type="match status" value="1"/>
</dbReference>
<dbReference type="EMBL" id="QNBE01000138">
    <property type="protein sequence ID" value="RKX68693.1"/>
    <property type="molecule type" value="Genomic_DNA"/>
</dbReference>
<evidence type="ECO:0000313" key="3">
    <source>
        <dbReference type="EMBL" id="RKX68693.1"/>
    </source>
</evidence>
<reference evidence="3 4" key="1">
    <citation type="submission" date="2018-06" db="EMBL/GenBank/DDBJ databases">
        <title>Extensive metabolic versatility and redundancy in microbially diverse, dynamic hydrothermal sediments.</title>
        <authorList>
            <person name="Dombrowski N."/>
            <person name="Teske A."/>
            <person name="Baker B.J."/>
        </authorList>
    </citation>
    <scope>NUCLEOTIDE SEQUENCE [LARGE SCALE GENOMIC DNA]</scope>
    <source>
        <strain evidence="3">B36_G15</strain>
    </source>
</reference>
<evidence type="ECO:0000313" key="4">
    <source>
        <dbReference type="Proteomes" id="UP000268469"/>
    </source>
</evidence>